<evidence type="ECO:0000313" key="2">
    <source>
        <dbReference type="Proteomes" id="UP000031938"/>
    </source>
</evidence>
<evidence type="ECO:0000313" key="1">
    <source>
        <dbReference type="EMBL" id="KIL48305.1"/>
    </source>
</evidence>
<name>A0A0C2RDF4_9BACL</name>
<proteinExistence type="predicted"/>
<evidence type="ECO:0008006" key="3">
    <source>
        <dbReference type="Google" id="ProtNLM"/>
    </source>
</evidence>
<sequence length="68" mass="7604">MTVASDVKQSLASLKGIEASLSSLAIRAQDEKSKKAFHESMVTVNEIVEDLKQQVGKLEREEFEYKGF</sequence>
<dbReference type="OrthoDB" id="1684731at2"/>
<comment type="caution">
    <text evidence="1">The sequence shown here is derived from an EMBL/GenBank/DDBJ whole genome shotgun (WGS) entry which is preliminary data.</text>
</comment>
<protein>
    <recommendedName>
        <fullName evidence="3">DUF1657 domain-containing protein</fullName>
    </recommendedName>
</protein>
<gene>
    <name evidence="1" type="ORF">KP78_17520</name>
</gene>
<dbReference type="AlphaFoldDB" id="A0A0C2RDF4"/>
<dbReference type="RefSeq" id="WP_041087936.1">
    <property type="nucleotide sequence ID" value="NZ_JXRP01000013.1"/>
</dbReference>
<organism evidence="1 2">
    <name type="scientific">Jeotgalibacillus soli</name>
    <dbReference type="NCBI Taxonomy" id="889306"/>
    <lineage>
        <taxon>Bacteria</taxon>
        <taxon>Bacillati</taxon>
        <taxon>Bacillota</taxon>
        <taxon>Bacilli</taxon>
        <taxon>Bacillales</taxon>
        <taxon>Caryophanaceae</taxon>
        <taxon>Jeotgalibacillus</taxon>
    </lineage>
</organism>
<accession>A0A0C2RDF4</accession>
<dbReference type="STRING" id="889306.KP78_17520"/>
<dbReference type="Proteomes" id="UP000031938">
    <property type="component" value="Unassembled WGS sequence"/>
</dbReference>
<keyword evidence="2" id="KW-1185">Reference proteome</keyword>
<dbReference type="InterPro" id="IPR012452">
    <property type="entry name" value="DUF1657"/>
</dbReference>
<dbReference type="Pfam" id="PF07870">
    <property type="entry name" value="DUF1657"/>
    <property type="match status" value="1"/>
</dbReference>
<reference evidence="1 2" key="1">
    <citation type="submission" date="2015-01" db="EMBL/GenBank/DDBJ databases">
        <title>Genome sequencing of Jeotgalibacillus soli.</title>
        <authorList>
            <person name="Goh K.M."/>
            <person name="Chan K.-G."/>
            <person name="Yaakop A.S."/>
            <person name="Ee R."/>
            <person name="Gan H.M."/>
            <person name="Chan C.S."/>
        </authorList>
    </citation>
    <scope>NUCLEOTIDE SEQUENCE [LARGE SCALE GENOMIC DNA]</scope>
    <source>
        <strain evidence="1 2">P9</strain>
    </source>
</reference>
<dbReference type="EMBL" id="JXRP01000013">
    <property type="protein sequence ID" value="KIL48305.1"/>
    <property type="molecule type" value="Genomic_DNA"/>
</dbReference>
<dbReference type="PATRIC" id="fig|889306.3.peg.1764"/>